<keyword evidence="1" id="KW-0812">Transmembrane</keyword>
<evidence type="ECO:0000256" key="1">
    <source>
        <dbReference type="SAM" id="Phobius"/>
    </source>
</evidence>
<keyword evidence="1" id="KW-1133">Transmembrane helix</keyword>
<dbReference type="EMBL" id="KK088422">
    <property type="protein sequence ID" value="EYE95287.1"/>
    <property type="molecule type" value="Genomic_DNA"/>
</dbReference>
<feature type="transmembrane region" description="Helical" evidence="1">
    <location>
        <begin position="25"/>
        <end position="45"/>
    </location>
</feature>
<reference evidence="3" key="1">
    <citation type="journal article" date="2014" name="Nat. Commun.">
        <title>Genomic adaptations of the halophilic Dead Sea filamentous fungus Eurotium rubrum.</title>
        <authorList>
            <person name="Kis-Papo T."/>
            <person name="Weig A.R."/>
            <person name="Riley R."/>
            <person name="Persoh D."/>
            <person name="Salamov A."/>
            <person name="Sun H."/>
            <person name="Lipzen A."/>
            <person name="Wasser S.P."/>
            <person name="Rambold G."/>
            <person name="Grigoriev I.V."/>
            <person name="Nevo E."/>
        </authorList>
    </citation>
    <scope>NUCLEOTIDE SEQUENCE [LARGE SCALE GENOMIC DNA]</scope>
    <source>
        <strain evidence="3">CBS 135680</strain>
    </source>
</reference>
<dbReference type="GeneID" id="63702521"/>
<dbReference type="RefSeq" id="XP_040638975.1">
    <property type="nucleotide sequence ID" value="XM_040787397.1"/>
</dbReference>
<gene>
    <name evidence="2" type="ORF">EURHEDRAFT_54197</name>
</gene>
<dbReference type="Proteomes" id="UP000019804">
    <property type="component" value="Unassembled WGS sequence"/>
</dbReference>
<protein>
    <submittedName>
        <fullName evidence="2">Uncharacterized protein</fullName>
    </submittedName>
</protein>
<keyword evidence="1" id="KW-0472">Membrane</keyword>
<keyword evidence="3" id="KW-1185">Reference proteome</keyword>
<evidence type="ECO:0000313" key="2">
    <source>
        <dbReference type="EMBL" id="EYE95287.1"/>
    </source>
</evidence>
<dbReference type="HOGENOM" id="CLU_2305493_0_0_1"/>
<accession>A0A017SE92</accession>
<organism evidence="2 3">
    <name type="scientific">Aspergillus ruber (strain CBS 135680)</name>
    <dbReference type="NCBI Taxonomy" id="1388766"/>
    <lineage>
        <taxon>Eukaryota</taxon>
        <taxon>Fungi</taxon>
        <taxon>Dikarya</taxon>
        <taxon>Ascomycota</taxon>
        <taxon>Pezizomycotina</taxon>
        <taxon>Eurotiomycetes</taxon>
        <taxon>Eurotiomycetidae</taxon>
        <taxon>Eurotiales</taxon>
        <taxon>Aspergillaceae</taxon>
        <taxon>Aspergillus</taxon>
        <taxon>Aspergillus subgen. Aspergillus</taxon>
    </lineage>
</organism>
<evidence type="ECO:0000313" key="3">
    <source>
        <dbReference type="Proteomes" id="UP000019804"/>
    </source>
</evidence>
<sequence length="100" mass="11789">MTLYCVDVVFEERDVEVYCFESVSDLHICISSFSTSISFFCTLFLRRTLNVEYRKYGSDQRQSMQNKQTGRDYLCPSRVSTTSVLCSNQRHRTIMIIYIQ</sequence>
<proteinExistence type="predicted"/>
<dbReference type="AlphaFoldDB" id="A0A017SE92"/>
<name>A0A017SE92_ASPRC</name>